<dbReference type="EMBL" id="MU003769">
    <property type="protein sequence ID" value="KAF2725085.1"/>
    <property type="molecule type" value="Genomic_DNA"/>
</dbReference>
<name>A0A9P4UUF0_9PEZI</name>
<dbReference type="GO" id="GO:0006730">
    <property type="term" value="P:one-carbon metabolic process"/>
    <property type="evidence" value="ECO:0007669"/>
    <property type="project" value="UniProtKB-KW"/>
</dbReference>
<organism evidence="13 14">
    <name type="scientific">Polychaeton citri CBS 116435</name>
    <dbReference type="NCBI Taxonomy" id="1314669"/>
    <lineage>
        <taxon>Eukaryota</taxon>
        <taxon>Fungi</taxon>
        <taxon>Dikarya</taxon>
        <taxon>Ascomycota</taxon>
        <taxon>Pezizomycotina</taxon>
        <taxon>Dothideomycetes</taxon>
        <taxon>Dothideomycetidae</taxon>
        <taxon>Capnodiales</taxon>
        <taxon>Capnodiaceae</taxon>
        <taxon>Polychaeton</taxon>
    </lineage>
</organism>
<dbReference type="Proteomes" id="UP000799441">
    <property type="component" value="Unassembled WGS sequence"/>
</dbReference>
<keyword evidence="8" id="KW-0067">ATP-binding</keyword>
<dbReference type="AlphaFoldDB" id="A0A9P4UUF0"/>
<comment type="caution">
    <text evidence="13">The sequence shown here is derived from an EMBL/GenBank/DDBJ whole genome shotgun (WGS) entry which is preliminary data.</text>
</comment>
<evidence type="ECO:0000256" key="12">
    <source>
        <dbReference type="ARBA" id="ARBA00047493"/>
    </source>
</evidence>
<evidence type="ECO:0000256" key="2">
    <source>
        <dbReference type="ARBA" id="ARBA00008276"/>
    </source>
</evidence>
<dbReference type="PROSITE" id="PS01012">
    <property type="entry name" value="FOLYLPOLYGLU_SYNT_2"/>
    <property type="match status" value="1"/>
</dbReference>
<dbReference type="PANTHER" id="PTHR11136">
    <property type="entry name" value="FOLYLPOLYGLUTAMATE SYNTHASE-RELATED"/>
    <property type="match status" value="1"/>
</dbReference>
<keyword evidence="6" id="KW-0479">Metal-binding</keyword>
<gene>
    <name evidence="13" type="ORF">K431DRAFT_240032</name>
</gene>
<protein>
    <recommendedName>
        <fullName evidence="3">tetrahydrofolate synthase</fullName>
        <ecNumber evidence="3">6.3.2.17</ecNumber>
    </recommendedName>
    <alternativeName>
        <fullName evidence="11">Folylpoly-gamma-glutamate synthetase</fullName>
    </alternativeName>
    <alternativeName>
        <fullName evidence="10">Tetrahydrofolylpolyglutamate synthase</fullName>
    </alternativeName>
</protein>
<dbReference type="GO" id="GO:0005829">
    <property type="term" value="C:cytosol"/>
    <property type="evidence" value="ECO:0007669"/>
    <property type="project" value="TreeGrafter"/>
</dbReference>
<keyword evidence="5" id="KW-0436">Ligase</keyword>
<comment type="pathway">
    <text evidence="1">Cofactor biosynthesis; tetrahydrofolylpolyglutamate biosynthesis.</text>
</comment>
<keyword evidence="14" id="KW-1185">Reference proteome</keyword>
<keyword evidence="4" id="KW-0554">One-carbon metabolism</keyword>
<accession>A0A9P4UUF0</accession>
<evidence type="ECO:0000256" key="11">
    <source>
        <dbReference type="ARBA" id="ARBA00030876"/>
    </source>
</evidence>
<evidence type="ECO:0000256" key="9">
    <source>
        <dbReference type="ARBA" id="ARBA00022842"/>
    </source>
</evidence>
<comment type="similarity">
    <text evidence="2">Belongs to the folylpolyglutamate synthase family.</text>
</comment>
<proteinExistence type="inferred from homology"/>
<evidence type="ECO:0000256" key="6">
    <source>
        <dbReference type="ARBA" id="ARBA00022723"/>
    </source>
</evidence>
<dbReference type="GO" id="GO:0046872">
    <property type="term" value="F:metal ion binding"/>
    <property type="evidence" value="ECO:0007669"/>
    <property type="project" value="UniProtKB-KW"/>
</dbReference>
<evidence type="ECO:0000256" key="4">
    <source>
        <dbReference type="ARBA" id="ARBA00022563"/>
    </source>
</evidence>
<dbReference type="Gene3D" id="3.40.1190.10">
    <property type="entry name" value="Mur-like, catalytic domain"/>
    <property type="match status" value="1"/>
</dbReference>
<dbReference type="EC" id="6.3.2.17" evidence="3"/>
<reference evidence="13" key="1">
    <citation type="journal article" date="2020" name="Stud. Mycol.">
        <title>101 Dothideomycetes genomes: a test case for predicting lifestyles and emergence of pathogens.</title>
        <authorList>
            <person name="Haridas S."/>
            <person name="Albert R."/>
            <person name="Binder M."/>
            <person name="Bloem J."/>
            <person name="Labutti K."/>
            <person name="Salamov A."/>
            <person name="Andreopoulos B."/>
            <person name="Baker S."/>
            <person name="Barry K."/>
            <person name="Bills G."/>
            <person name="Bluhm B."/>
            <person name="Cannon C."/>
            <person name="Castanera R."/>
            <person name="Culley D."/>
            <person name="Daum C."/>
            <person name="Ezra D."/>
            <person name="Gonzalez J."/>
            <person name="Henrissat B."/>
            <person name="Kuo A."/>
            <person name="Liang C."/>
            <person name="Lipzen A."/>
            <person name="Lutzoni F."/>
            <person name="Magnuson J."/>
            <person name="Mondo S."/>
            <person name="Nolan M."/>
            <person name="Ohm R."/>
            <person name="Pangilinan J."/>
            <person name="Park H.-J."/>
            <person name="Ramirez L."/>
            <person name="Alfaro M."/>
            <person name="Sun H."/>
            <person name="Tritt A."/>
            <person name="Yoshinaga Y."/>
            <person name="Zwiers L.-H."/>
            <person name="Turgeon B."/>
            <person name="Goodwin S."/>
            <person name="Spatafora J."/>
            <person name="Crous P."/>
            <person name="Grigoriev I."/>
        </authorList>
    </citation>
    <scope>NUCLEOTIDE SEQUENCE</scope>
    <source>
        <strain evidence="13">CBS 116435</strain>
    </source>
</reference>
<dbReference type="SUPFAM" id="SSF53623">
    <property type="entry name" value="MurD-like peptide ligases, catalytic domain"/>
    <property type="match status" value="1"/>
</dbReference>
<dbReference type="InterPro" id="IPR036565">
    <property type="entry name" value="Mur-like_cat_sf"/>
</dbReference>
<evidence type="ECO:0000256" key="7">
    <source>
        <dbReference type="ARBA" id="ARBA00022741"/>
    </source>
</evidence>
<dbReference type="GO" id="GO:0004326">
    <property type="term" value="F:tetrahydrofolylpolyglutamate synthase activity"/>
    <property type="evidence" value="ECO:0007669"/>
    <property type="project" value="UniProtKB-EC"/>
</dbReference>
<evidence type="ECO:0000313" key="13">
    <source>
        <dbReference type="EMBL" id="KAF2725085.1"/>
    </source>
</evidence>
<dbReference type="OrthoDB" id="5212574at2759"/>
<evidence type="ECO:0000256" key="1">
    <source>
        <dbReference type="ARBA" id="ARBA00005150"/>
    </source>
</evidence>
<dbReference type="InterPro" id="IPR018109">
    <property type="entry name" value="Folylpolyglutamate_synth_CS"/>
</dbReference>
<dbReference type="NCBIfam" id="TIGR01499">
    <property type="entry name" value="folC"/>
    <property type="match status" value="1"/>
</dbReference>
<evidence type="ECO:0000313" key="14">
    <source>
        <dbReference type="Proteomes" id="UP000799441"/>
    </source>
</evidence>
<dbReference type="SUPFAM" id="SSF53244">
    <property type="entry name" value="MurD-like peptide ligases, peptide-binding domain"/>
    <property type="match status" value="1"/>
</dbReference>
<evidence type="ECO:0000256" key="8">
    <source>
        <dbReference type="ARBA" id="ARBA00022840"/>
    </source>
</evidence>
<sequence>MRAWLDKLGYNPVDPDRLNIIHVAGTKGKGSTYNYVNGVLMQSRDTYGFPRKIGLYTSPHIRSVRERIHINSQPISETAFAKYFFDVWDRLQGNGEKEMPPYFRFLTPVAFHAFMSEQVDAAVVEVGVGGEFDPTNVISTPAAVGIINIHLDHQRQLGDDVGAIAWHKAGIIKPCVPTYTVQQVLQVHNEILEHTGGKGVTVRVVTMAPCLSHISLESDIECQKENASLAIPVISEITTENGLFVPANFSEDPIFNLPKKGLERTKMPGRGHTMKRHNCSWCLDGAHMKESLELLVAWFGKKLVLGDEELPETYRNPTCVLIFNQQARAVGPLLQAIQTTFSQCEGRRFDTAIFCTDLADANVLDKPDFVNHNVDRAVVERLDQQHLSAMEWQRPEPETEVKVIASVEDVVDHIDKISLRVQECNILVTGSFHLVDSLRGSGEAV</sequence>
<keyword evidence="9" id="KW-0460">Magnesium</keyword>
<dbReference type="Gene3D" id="3.90.190.20">
    <property type="entry name" value="Mur ligase, C-terminal domain"/>
    <property type="match status" value="1"/>
</dbReference>
<dbReference type="PANTHER" id="PTHR11136:SF5">
    <property type="entry name" value="FOLYLPOLYGLUTAMATE SYNTHASE, MITOCHONDRIAL"/>
    <property type="match status" value="1"/>
</dbReference>
<evidence type="ECO:0000256" key="5">
    <source>
        <dbReference type="ARBA" id="ARBA00022598"/>
    </source>
</evidence>
<evidence type="ECO:0000256" key="10">
    <source>
        <dbReference type="ARBA" id="ARBA00030592"/>
    </source>
</evidence>
<dbReference type="GO" id="GO:0005739">
    <property type="term" value="C:mitochondrion"/>
    <property type="evidence" value="ECO:0007669"/>
    <property type="project" value="TreeGrafter"/>
</dbReference>
<evidence type="ECO:0000256" key="3">
    <source>
        <dbReference type="ARBA" id="ARBA00013025"/>
    </source>
</evidence>
<dbReference type="InterPro" id="IPR036615">
    <property type="entry name" value="Mur_ligase_C_dom_sf"/>
</dbReference>
<keyword evidence="7" id="KW-0547">Nucleotide-binding</keyword>
<dbReference type="GO" id="GO:0005524">
    <property type="term" value="F:ATP binding"/>
    <property type="evidence" value="ECO:0007669"/>
    <property type="project" value="UniProtKB-KW"/>
</dbReference>
<comment type="catalytic activity">
    <reaction evidence="12">
        <text>(6S)-5,6,7,8-tetrahydrofolyl-(gamma-L-Glu)(n) + L-glutamate + ATP = (6S)-5,6,7,8-tetrahydrofolyl-(gamma-L-Glu)(n+1) + ADP + phosphate + H(+)</text>
        <dbReference type="Rhea" id="RHEA:10580"/>
        <dbReference type="Rhea" id="RHEA-COMP:14738"/>
        <dbReference type="Rhea" id="RHEA-COMP:14740"/>
        <dbReference type="ChEBI" id="CHEBI:15378"/>
        <dbReference type="ChEBI" id="CHEBI:29985"/>
        <dbReference type="ChEBI" id="CHEBI:30616"/>
        <dbReference type="ChEBI" id="CHEBI:43474"/>
        <dbReference type="ChEBI" id="CHEBI:141005"/>
        <dbReference type="ChEBI" id="CHEBI:456216"/>
        <dbReference type="EC" id="6.3.2.17"/>
    </reaction>
</comment>
<dbReference type="InterPro" id="IPR001645">
    <property type="entry name" value="Folylpolyglutamate_synth"/>
</dbReference>